<dbReference type="PANTHER" id="PTHR45920">
    <property type="entry name" value="FORMIN HOMOLOGY 2 DOMAIN CONTAINING, ISOFORM I"/>
    <property type="match status" value="1"/>
</dbReference>
<dbReference type="GO" id="GO:0005737">
    <property type="term" value="C:cytoplasm"/>
    <property type="evidence" value="ECO:0007669"/>
    <property type="project" value="TreeGrafter"/>
</dbReference>
<evidence type="ECO:0000313" key="3">
    <source>
        <dbReference type="Proteomes" id="UP001148018"/>
    </source>
</evidence>
<organism evidence="2 3">
    <name type="scientific">Muraenolepis orangiensis</name>
    <name type="common">Patagonian moray cod</name>
    <dbReference type="NCBI Taxonomy" id="630683"/>
    <lineage>
        <taxon>Eukaryota</taxon>
        <taxon>Metazoa</taxon>
        <taxon>Chordata</taxon>
        <taxon>Craniata</taxon>
        <taxon>Vertebrata</taxon>
        <taxon>Euteleostomi</taxon>
        <taxon>Actinopterygii</taxon>
        <taxon>Neopterygii</taxon>
        <taxon>Teleostei</taxon>
        <taxon>Neoteleostei</taxon>
        <taxon>Acanthomorphata</taxon>
        <taxon>Zeiogadaria</taxon>
        <taxon>Gadariae</taxon>
        <taxon>Gadiformes</taxon>
        <taxon>Muraenolepidoidei</taxon>
        <taxon>Muraenolepididae</taxon>
        <taxon>Muraenolepis</taxon>
    </lineage>
</organism>
<dbReference type="InterPro" id="IPR011989">
    <property type="entry name" value="ARM-like"/>
</dbReference>
<dbReference type="GO" id="GO:0030866">
    <property type="term" value="P:cortical actin cytoskeleton organization"/>
    <property type="evidence" value="ECO:0007669"/>
    <property type="project" value="TreeGrafter"/>
</dbReference>
<feature type="domain" description="FHOD1 N-terminal GTPase-binding" evidence="1">
    <location>
        <begin position="5"/>
        <end position="89"/>
    </location>
</feature>
<dbReference type="Gene3D" id="1.25.10.10">
    <property type="entry name" value="Leucine-rich Repeat Variant"/>
    <property type="match status" value="1"/>
</dbReference>
<dbReference type="GO" id="GO:0051015">
    <property type="term" value="F:actin filament binding"/>
    <property type="evidence" value="ECO:0007669"/>
    <property type="project" value="TreeGrafter"/>
</dbReference>
<dbReference type="Proteomes" id="UP001148018">
    <property type="component" value="Unassembled WGS sequence"/>
</dbReference>
<dbReference type="AlphaFoldDB" id="A0A9Q0IBW2"/>
<protein>
    <recommendedName>
        <fullName evidence="1">FHOD1 N-terminal GTPase-binding domain-containing protein</fullName>
    </recommendedName>
</protein>
<gene>
    <name evidence="2" type="ORF">NHX12_005252</name>
</gene>
<dbReference type="Pfam" id="PF18382">
    <property type="entry name" value="Formin_GBD_N"/>
    <property type="match status" value="1"/>
</dbReference>
<accession>A0A9Q0IBW2</accession>
<comment type="caution">
    <text evidence="2">The sequence shown here is derived from an EMBL/GenBank/DDBJ whole genome shotgun (WGS) entry which is preliminary data.</text>
</comment>
<evidence type="ECO:0000259" key="1">
    <source>
        <dbReference type="Pfam" id="PF18382"/>
    </source>
</evidence>
<dbReference type="PANTHER" id="PTHR45920:SF2">
    <property type="entry name" value="FH1_FH2 DOMAIN-CONTAINING PROTEIN 1"/>
    <property type="match status" value="1"/>
</dbReference>
<dbReference type="EMBL" id="JANIIK010000112">
    <property type="protein sequence ID" value="KAJ3592914.1"/>
    <property type="molecule type" value="Genomic_DNA"/>
</dbReference>
<sequence length="91" mass="10392">MASVTCRVQYLEDSDPFQCTNFPEPRRPLQVDLDPNLALSEQIAGIQKLLSAPLKVEDSTLQLSPRGNYMDLECSLAEQRDDLEKFYQDLE</sequence>
<dbReference type="InterPro" id="IPR041387">
    <property type="entry name" value="FHOD1_GBD_N"/>
</dbReference>
<keyword evidence="3" id="KW-1185">Reference proteome</keyword>
<name>A0A9Q0IBW2_9TELE</name>
<dbReference type="GO" id="GO:0005856">
    <property type="term" value="C:cytoskeleton"/>
    <property type="evidence" value="ECO:0007669"/>
    <property type="project" value="TreeGrafter"/>
</dbReference>
<reference evidence="2" key="1">
    <citation type="submission" date="2022-07" db="EMBL/GenBank/DDBJ databases">
        <title>Chromosome-level genome of Muraenolepis orangiensis.</title>
        <authorList>
            <person name="Kim J."/>
        </authorList>
    </citation>
    <scope>NUCLEOTIDE SEQUENCE</scope>
    <source>
        <strain evidence="2">KU_S4_2022</strain>
        <tissue evidence="2">Muscle</tissue>
    </source>
</reference>
<evidence type="ECO:0000313" key="2">
    <source>
        <dbReference type="EMBL" id="KAJ3592914.1"/>
    </source>
</evidence>
<proteinExistence type="predicted"/>
<dbReference type="OrthoDB" id="9806920at2759"/>